<evidence type="ECO:0000313" key="2">
    <source>
        <dbReference type="EMBL" id="EFV00641.1"/>
    </source>
</evidence>
<evidence type="ECO:0000313" key="3">
    <source>
        <dbReference type="Proteomes" id="UP000004754"/>
    </source>
</evidence>
<name>E6MJV4_9FIRM</name>
<evidence type="ECO:0008006" key="4">
    <source>
        <dbReference type="Google" id="ProtNLM"/>
    </source>
</evidence>
<feature type="transmembrane region" description="Helical" evidence="1">
    <location>
        <begin position="147"/>
        <end position="166"/>
    </location>
</feature>
<feature type="transmembrane region" description="Helical" evidence="1">
    <location>
        <begin position="567"/>
        <end position="585"/>
    </location>
</feature>
<dbReference type="STRING" id="887929.HMP0721_2289"/>
<feature type="transmembrane region" description="Helical" evidence="1">
    <location>
        <begin position="214"/>
        <end position="235"/>
    </location>
</feature>
<dbReference type="Pfam" id="PF19484">
    <property type="entry name" value="DUF6020"/>
    <property type="match status" value="1"/>
</dbReference>
<proteinExistence type="predicted"/>
<evidence type="ECO:0000256" key="1">
    <source>
        <dbReference type="SAM" id="Phobius"/>
    </source>
</evidence>
<dbReference type="Proteomes" id="UP000004754">
    <property type="component" value="Unassembled WGS sequence"/>
</dbReference>
<protein>
    <recommendedName>
        <fullName evidence="4">Glycosyltransferase RgtA/B/C/D-like domain-containing protein</fullName>
    </recommendedName>
</protein>
<gene>
    <name evidence="2" type="ORF">HMP0721_2289</name>
</gene>
<feature type="transmembrane region" description="Helical" evidence="1">
    <location>
        <begin position="247"/>
        <end position="266"/>
    </location>
</feature>
<keyword evidence="1" id="KW-1133">Transmembrane helix</keyword>
<feature type="transmembrane region" description="Helical" evidence="1">
    <location>
        <begin position="7"/>
        <end position="28"/>
    </location>
</feature>
<feature type="transmembrane region" description="Helical" evidence="1">
    <location>
        <begin position="337"/>
        <end position="356"/>
    </location>
</feature>
<comment type="caution">
    <text evidence="2">The sequence shown here is derived from an EMBL/GenBank/DDBJ whole genome shotgun (WGS) entry which is preliminary data.</text>
</comment>
<feature type="transmembrane region" description="Helical" evidence="1">
    <location>
        <begin position="540"/>
        <end position="561"/>
    </location>
</feature>
<feature type="transmembrane region" description="Helical" evidence="1">
    <location>
        <begin position="34"/>
        <end position="50"/>
    </location>
</feature>
<keyword evidence="3" id="KW-1185">Reference proteome</keyword>
<sequence>MRPGLNLKYLIMLPCFFMGFTLLFLKFANTDYKSPIFYFGLCILLINAFSHGKFHYKISHRLFILFFSIAFSALLILKSHIVFTGNLHDPLTRNYFSSLGAGDIFYFLLCSVVVFLTLIYAIPLLFAAAKKIPLSEAKAPASNWRHIAVFAASLLIPWFVVYLAFWPGSTMWNDIWAILRHGPVTESYRSPLFFNYAVYFFLVKVGDFIGNRNFGFALFTFLQMFFMALAIATVLYWMERRKIHKKLIICAWLFYLCFPAFSLFSFTIVKDVWYSICLFLWIPLLYDLVQGHSLSLKYKIAYIALIIGTLISRNNGPIIIPFVIFLTILIVKNHRRFLLLAALISFLVVVGTTALLSRNTPRRFAESVGIPLQQTAMVLSCDGQVSSADKKFLYQIIDPSDWTGRYAPFIVDPLKMTEDDPTAINTVLNDDFLNHYRKQFLQVYFRIFKNNPKLCIKAYLLESYGFWAFHSVHSNQSYLTVLQENEFGFYRSPKLPRPLVRPATHYYKYIGNSIGSAGTFAWLLLSFCLLLLILPKGKKYILIVSPMLLNGLTIMISVPIAFAFRYVLYYLFALPMLLVLFPLIVQTADKPCRGAQ</sequence>
<dbReference type="eggNOG" id="ENOG502Z972">
    <property type="taxonomic scope" value="Bacteria"/>
</dbReference>
<feature type="transmembrane region" description="Helical" evidence="1">
    <location>
        <begin position="62"/>
        <end position="84"/>
    </location>
</feature>
<dbReference type="HOGENOM" id="CLU_025183_1_0_9"/>
<feature type="transmembrane region" description="Helical" evidence="1">
    <location>
        <begin position="509"/>
        <end position="533"/>
    </location>
</feature>
<reference evidence="2 3" key="1">
    <citation type="submission" date="2010-12" db="EMBL/GenBank/DDBJ databases">
        <authorList>
            <person name="Muzny D."/>
            <person name="Qin X."/>
            <person name="Deng J."/>
            <person name="Jiang H."/>
            <person name="Liu Y."/>
            <person name="Qu J."/>
            <person name="Song X.-Z."/>
            <person name="Zhang L."/>
            <person name="Thornton R."/>
            <person name="Coyle M."/>
            <person name="Francisco L."/>
            <person name="Jackson L."/>
            <person name="Javaid M."/>
            <person name="Korchina V."/>
            <person name="Kovar C."/>
            <person name="Mata R."/>
            <person name="Mathew T."/>
            <person name="Ngo R."/>
            <person name="Nguyen L."/>
            <person name="Nguyen N."/>
            <person name="Okwuonu G."/>
            <person name="Ongeri F."/>
            <person name="Pham C."/>
            <person name="Simmons D."/>
            <person name="Wilczek-Boney K."/>
            <person name="Hale W."/>
            <person name="Jakkamsetti A."/>
            <person name="Pham P."/>
            <person name="Ruth R."/>
            <person name="San Lucas F."/>
            <person name="Warren J."/>
            <person name="Zhang J."/>
            <person name="Zhao Z."/>
            <person name="Zhou C."/>
            <person name="Zhu D."/>
            <person name="Lee S."/>
            <person name="Bess C."/>
            <person name="Blankenburg K."/>
            <person name="Forbes L."/>
            <person name="Fu Q."/>
            <person name="Gubbala S."/>
            <person name="Hirani K."/>
            <person name="Jayaseelan J.C."/>
            <person name="Lara F."/>
            <person name="Munidasa M."/>
            <person name="Palculict T."/>
            <person name="Patil S."/>
            <person name="Pu L.-L."/>
            <person name="Saada N."/>
            <person name="Tang L."/>
            <person name="Weissenberger G."/>
            <person name="Zhu Y."/>
            <person name="Hemphill L."/>
            <person name="Shang Y."/>
            <person name="Youmans B."/>
            <person name="Ayvaz T."/>
            <person name="Ross M."/>
            <person name="Santibanez J."/>
            <person name="Aqrawi P."/>
            <person name="Gross S."/>
            <person name="Joshi V."/>
            <person name="Fowler G."/>
            <person name="Nazareth L."/>
            <person name="Reid J."/>
            <person name="Worley K."/>
            <person name="Petrosino J."/>
            <person name="Highlander S."/>
            <person name="Gibbs R."/>
        </authorList>
    </citation>
    <scope>NUCLEOTIDE SEQUENCE [LARGE SCALE GENOMIC DNA]</scope>
    <source>
        <strain evidence="2 3">ATCC 23263</strain>
    </source>
</reference>
<feature type="transmembrane region" description="Helical" evidence="1">
    <location>
        <begin position="104"/>
        <end position="126"/>
    </location>
</feature>
<organism evidence="2 3">
    <name type="scientific">Pseudoramibacter alactolyticus ATCC 23263</name>
    <dbReference type="NCBI Taxonomy" id="887929"/>
    <lineage>
        <taxon>Bacteria</taxon>
        <taxon>Bacillati</taxon>
        <taxon>Bacillota</taxon>
        <taxon>Clostridia</taxon>
        <taxon>Eubacteriales</taxon>
        <taxon>Eubacteriaceae</taxon>
        <taxon>Pseudoramibacter</taxon>
    </lineage>
</organism>
<dbReference type="AlphaFoldDB" id="E6MJV4"/>
<keyword evidence="1" id="KW-0812">Transmembrane</keyword>
<keyword evidence="1" id="KW-0472">Membrane</keyword>
<accession>E6MJV4</accession>
<dbReference type="InterPro" id="IPR046062">
    <property type="entry name" value="DUF6020"/>
</dbReference>
<dbReference type="EMBL" id="AEQN01000032">
    <property type="protein sequence ID" value="EFV00641.1"/>
    <property type="molecule type" value="Genomic_DNA"/>
</dbReference>
<feature type="transmembrane region" description="Helical" evidence="1">
    <location>
        <begin position="301"/>
        <end position="331"/>
    </location>
</feature>